<evidence type="ECO:0000313" key="3">
    <source>
        <dbReference type="Proteomes" id="UP000211060"/>
    </source>
</evidence>
<name>K8DW60_9CAUD</name>
<protein>
    <submittedName>
        <fullName evidence="1">Uncharacterized protein</fullName>
    </submittedName>
</protein>
<dbReference type="Proteomes" id="UP000001467">
    <property type="component" value="Segment"/>
</dbReference>
<organism evidence="1 3">
    <name type="scientific">Pseudotevenvirus RB43</name>
    <dbReference type="NCBI Taxonomy" id="115991"/>
    <lineage>
        <taxon>Viruses</taxon>
        <taxon>Duplodnaviria</taxon>
        <taxon>Heunggongvirae</taxon>
        <taxon>Uroviricota</taxon>
        <taxon>Caudoviricetes</taxon>
        <taxon>Pantevenvirales</taxon>
        <taxon>Straboviridae</taxon>
        <taxon>Pseudotevenvirus</taxon>
    </lineage>
</organism>
<evidence type="ECO:0000313" key="1">
    <source>
        <dbReference type="EMBL" id="CCK74037.1"/>
    </source>
</evidence>
<dbReference type="EMBL" id="HE981739">
    <property type="protein sequence ID" value="CCL97654.1"/>
    <property type="molecule type" value="Genomic_DNA"/>
</dbReference>
<reference evidence="1" key="1">
    <citation type="thesis" date="2012" institute="CNRS">
        <title>Hsp70 in life cycle of bacteriophages.</title>
        <authorList>
            <person name="Perrody E.P."/>
        </authorList>
    </citation>
    <scope>NUCLEOTIDE SEQUENCE</scope>
    <source>
        <strain evidence="1">RB43-GVA</strain>
    </source>
</reference>
<proteinExistence type="predicted"/>
<evidence type="ECO:0000313" key="2">
    <source>
        <dbReference type="Proteomes" id="UP000001467"/>
    </source>
</evidence>
<dbReference type="KEGG" id="vg:3416172"/>
<accession>K8DW60</accession>
<dbReference type="Proteomes" id="UP000211060">
    <property type="component" value="Segment"/>
</dbReference>
<sequence>MTGDRIVDKTLLLTMVYILVKYLV</sequence>
<dbReference type="EMBL" id="HE858210">
    <property type="protein sequence ID" value="CCK74037.1"/>
    <property type="molecule type" value="Genomic_DNA"/>
</dbReference>
<dbReference type="GeneID" id="3416172"/>
<reference evidence="2 3" key="2">
    <citation type="journal article" date="2012" name="PLoS Genet.">
        <title>A Bacteriophage-Encoded J-Domain Protein Interacts with the DnaK/Hsp70 Chaperone and Stabilizes the Heat-Shock Factor ?(32) of Escherichia coli.</title>
        <authorList>
            <person name="Perrody E."/>
            <person name="Cirinesi A.M."/>
            <person name="Desplats C."/>
            <person name="Keppel F."/>
            <person name="Schwager F."/>
            <person name="Tranier S."/>
            <person name="Georgopoulos C."/>
            <person name="Genevaux P."/>
        </authorList>
    </citation>
    <scope>NUCLEOTIDE SEQUENCE [LARGE SCALE GENOMIC DNA]</scope>
    <source>
        <strain evidence="1">RB43-GVA</strain>
    </source>
</reference>
<dbReference type="RefSeq" id="YP_239169.1">
    <property type="nucleotide sequence ID" value="NC_007023.1"/>
</dbReference>